<gene>
    <name evidence="12" type="ORF">DCAR_0311558</name>
</gene>
<evidence type="ECO:0000256" key="8">
    <source>
        <dbReference type="ARBA" id="ARBA00022989"/>
    </source>
</evidence>
<feature type="transmembrane region" description="Helical" evidence="11">
    <location>
        <begin position="69"/>
        <end position="93"/>
    </location>
</feature>
<dbReference type="EMBL" id="CP093345">
    <property type="protein sequence ID" value="WOG92295.1"/>
    <property type="molecule type" value="Genomic_DNA"/>
</dbReference>
<dbReference type="InterPro" id="IPR004316">
    <property type="entry name" value="SWEET_rpt"/>
</dbReference>
<dbReference type="GO" id="GO:0051119">
    <property type="term" value="F:sugar transmembrane transporter activity"/>
    <property type="evidence" value="ECO:0007669"/>
    <property type="project" value="InterPro"/>
</dbReference>
<feature type="transmembrane region" description="Helical" evidence="11">
    <location>
        <begin position="133"/>
        <end position="152"/>
    </location>
</feature>
<proteinExistence type="inferred from homology"/>
<feature type="transmembrane region" description="Helical" evidence="11">
    <location>
        <begin position="45"/>
        <end position="63"/>
    </location>
</feature>
<evidence type="ECO:0000256" key="3">
    <source>
        <dbReference type="ARBA" id="ARBA00022448"/>
    </source>
</evidence>
<keyword evidence="3" id="KW-0813">Transport</keyword>
<evidence type="ECO:0000256" key="7">
    <source>
        <dbReference type="ARBA" id="ARBA00022737"/>
    </source>
</evidence>
<evidence type="ECO:0000313" key="12">
    <source>
        <dbReference type="EMBL" id="WOG92295.1"/>
    </source>
</evidence>
<evidence type="ECO:0000256" key="2">
    <source>
        <dbReference type="ARBA" id="ARBA00007809"/>
    </source>
</evidence>
<evidence type="ECO:0000313" key="13">
    <source>
        <dbReference type="Proteomes" id="UP000077755"/>
    </source>
</evidence>
<keyword evidence="5" id="KW-0762">Sugar transport</keyword>
<comment type="subcellular location">
    <subcellularLocation>
        <location evidence="1">Cell membrane</location>
        <topology evidence="1">Multi-pass membrane protein</topology>
    </subcellularLocation>
</comment>
<keyword evidence="8 11" id="KW-1133">Transmembrane helix</keyword>
<feature type="transmembrane region" description="Helical" evidence="11">
    <location>
        <begin position="164"/>
        <end position="186"/>
    </location>
</feature>
<evidence type="ECO:0000256" key="10">
    <source>
        <dbReference type="ARBA" id="ARBA00037238"/>
    </source>
</evidence>
<organism evidence="12 13">
    <name type="scientific">Daucus carota subsp. sativus</name>
    <name type="common">Carrot</name>
    <dbReference type="NCBI Taxonomy" id="79200"/>
    <lineage>
        <taxon>Eukaryota</taxon>
        <taxon>Viridiplantae</taxon>
        <taxon>Streptophyta</taxon>
        <taxon>Embryophyta</taxon>
        <taxon>Tracheophyta</taxon>
        <taxon>Spermatophyta</taxon>
        <taxon>Magnoliopsida</taxon>
        <taxon>eudicotyledons</taxon>
        <taxon>Gunneridae</taxon>
        <taxon>Pentapetalae</taxon>
        <taxon>asterids</taxon>
        <taxon>campanulids</taxon>
        <taxon>Apiales</taxon>
        <taxon>Apiaceae</taxon>
        <taxon>Apioideae</taxon>
        <taxon>Scandiceae</taxon>
        <taxon>Daucinae</taxon>
        <taxon>Daucus</taxon>
        <taxon>Daucus sect. Daucus</taxon>
    </lineage>
</organism>
<keyword evidence="13" id="KW-1185">Reference proteome</keyword>
<evidence type="ECO:0000256" key="11">
    <source>
        <dbReference type="SAM" id="Phobius"/>
    </source>
</evidence>
<evidence type="ECO:0000256" key="9">
    <source>
        <dbReference type="ARBA" id="ARBA00023136"/>
    </source>
</evidence>
<sequence>MANEIILNAFGILGIISSFGIYACPMLTMHKILLKRSVQQFSPDPYLGTAINCMFWILYALPVVHRGSILVLIGNSIGLGLECVYLIMFLLYAKSNQQRIYIISIFIVELAVIGLVGGLVIGLVHTDEERSRIIGILCIIFNLAMSGSPLTIAKQVIQTKSVEYMPFFLSLTNTLSGVFWLTYATIRLDLNILIPNIIGAGLGVLQLILYALYYKRSPKDTSVVSVETV</sequence>
<dbReference type="PANTHER" id="PTHR10791">
    <property type="entry name" value="RAG1-ACTIVATING PROTEIN 1"/>
    <property type="match status" value="1"/>
</dbReference>
<dbReference type="GO" id="GO:0051260">
    <property type="term" value="P:protein homooligomerization"/>
    <property type="evidence" value="ECO:0007669"/>
    <property type="project" value="UniProtKB-ARBA"/>
</dbReference>
<feature type="transmembrane region" description="Helical" evidence="11">
    <location>
        <begin position="100"/>
        <end position="121"/>
    </location>
</feature>
<comment type="similarity">
    <text evidence="2">Belongs to the SWEET sugar transporter family.</text>
</comment>
<dbReference type="FunFam" id="1.20.1280.290:FF:000002">
    <property type="entry name" value="Bidirectional sugar transporter SWEET"/>
    <property type="match status" value="1"/>
</dbReference>
<evidence type="ECO:0000256" key="5">
    <source>
        <dbReference type="ARBA" id="ARBA00022597"/>
    </source>
</evidence>
<reference evidence="12" key="2">
    <citation type="submission" date="2022-03" db="EMBL/GenBank/DDBJ databases">
        <title>Draft title - Genomic analysis of global carrot germplasm unveils the trajectory of domestication and the origin of high carotenoid orange carrot.</title>
        <authorList>
            <person name="Iorizzo M."/>
            <person name="Ellison S."/>
            <person name="Senalik D."/>
            <person name="Macko-Podgorni A."/>
            <person name="Grzebelus D."/>
            <person name="Bostan H."/>
            <person name="Rolling W."/>
            <person name="Curaba J."/>
            <person name="Simon P."/>
        </authorList>
    </citation>
    <scope>NUCLEOTIDE SEQUENCE</scope>
    <source>
        <tissue evidence="12">Leaf</tissue>
    </source>
</reference>
<feature type="transmembrane region" description="Helical" evidence="11">
    <location>
        <begin position="6"/>
        <end position="24"/>
    </location>
</feature>
<dbReference type="Pfam" id="PF03083">
    <property type="entry name" value="MtN3_slv"/>
    <property type="match status" value="2"/>
</dbReference>
<evidence type="ECO:0008006" key="14">
    <source>
        <dbReference type="Google" id="ProtNLM"/>
    </source>
</evidence>
<dbReference type="PANTHER" id="PTHR10791:SF30">
    <property type="entry name" value="SUGAR TRANSPORTER SWEET1"/>
    <property type="match status" value="1"/>
</dbReference>
<dbReference type="Proteomes" id="UP000077755">
    <property type="component" value="Chromosome 3"/>
</dbReference>
<dbReference type="InterPro" id="IPR047664">
    <property type="entry name" value="SWEET"/>
</dbReference>
<protein>
    <recommendedName>
        <fullName evidence="14">Bidirectional sugar transporter SWEET</fullName>
    </recommendedName>
</protein>
<feature type="transmembrane region" description="Helical" evidence="11">
    <location>
        <begin position="192"/>
        <end position="213"/>
    </location>
</feature>
<comment type="function">
    <text evidence="10">Mediates both low-affinity uptake and efflux of sugar across the plasma membrane.</text>
</comment>
<keyword evidence="4" id="KW-1003">Cell membrane</keyword>
<evidence type="ECO:0000256" key="4">
    <source>
        <dbReference type="ARBA" id="ARBA00022475"/>
    </source>
</evidence>
<name>A0AAF1AU28_DAUCS</name>
<keyword evidence="9 11" id="KW-0472">Membrane</keyword>
<keyword evidence="7" id="KW-0677">Repeat</keyword>
<accession>A0AAF1AU28</accession>
<evidence type="ECO:0000256" key="1">
    <source>
        <dbReference type="ARBA" id="ARBA00004651"/>
    </source>
</evidence>
<evidence type="ECO:0000256" key="6">
    <source>
        <dbReference type="ARBA" id="ARBA00022692"/>
    </source>
</evidence>
<dbReference type="Gene3D" id="1.20.1280.290">
    <property type="match status" value="2"/>
</dbReference>
<dbReference type="AlphaFoldDB" id="A0AAF1AU28"/>
<dbReference type="GO" id="GO:0005886">
    <property type="term" value="C:plasma membrane"/>
    <property type="evidence" value="ECO:0007669"/>
    <property type="project" value="UniProtKB-SubCell"/>
</dbReference>
<reference evidence="12" key="1">
    <citation type="journal article" date="2016" name="Nat. Genet.">
        <title>A high-quality carrot genome assembly provides new insights into carotenoid accumulation and asterid genome evolution.</title>
        <authorList>
            <person name="Iorizzo M."/>
            <person name="Ellison S."/>
            <person name="Senalik D."/>
            <person name="Zeng P."/>
            <person name="Satapoomin P."/>
            <person name="Huang J."/>
            <person name="Bowman M."/>
            <person name="Iovene M."/>
            <person name="Sanseverino W."/>
            <person name="Cavagnaro P."/>
            <person name="Yildiz M."/>
            <person name="Macko-Podgorni A."/>
            <person name="Moranska E."/>
            <person name="Grzebelus E."/>
            <person name="Grzebelus D."/>
            <person name="Ashrafi H."/>
            <person name="Zheng Z."/>
            <person name="Cheng S."/>
            <person name="Spooner D."/>
            <person name="Van Deynze A."/>
            <person name="Simon P."/>
        </authorList>
    </citation>
    <scope>NUCLEOTIDE SEQUENCE</scope>
    <source>
        <tissue evidence="12">Leaf</tissue>
    </source>
</reference>
<keyword evidence="6 11" id="KW-0812">Transmembrane</keyword>